<feature type="repeat" description="ANK" evidence="3">
    <location>
        <begin position="209"/>
        <end position="255"/>
    </location>
</feature>
<dbReference type="Pfam" id="PF12796">
    <property type="entry name" value="Ank_2"/>
    <property type="match status" value="1"/>
</dbReference>
<keyword evidence="1" id="KW-0677">Repeat</keyword>
<keyword evidence="6" id="KW-1185">Reference proteome</keyword>
<dbReference type="PANTHER" id="PTHR24173:SF74">
    <property type="entry name" value="ANKYRIN REPEAT DOMAIN-CONTAINING PROTEIN 16"/>
    <property type="match status" value="1"/>
</dbReference>
<evidence type="ECO:0000256" key="1">
    <source>
        <dbReference type="ARBA" id="ARBA00022737"/>
    </source>
</evidence>
<dbReference type="PRINTS" id="PR01415">
    <property type="entry name" value="ANKYRIN"/>
</dbReference>
<evidence type="ECO:0000313" key="5">
    <source>
        <dbReference type="EMBL" id="TFJ82899.1"/>
    </source>
</evidence>
<feature type="repeat" description="ANK" evidence="3">
    <location>
        <begin position="97"/>
        <end position="129"/>
    </location>
</feature>
<comment type="caution">
    <text evidence="5">The sequence shown here is derived from an EMBL/GenBank/DDBJ whole genome shotgun (WGS) entry which is preliminary data.</text>
</comment>
<feature type="region of interest" description="Disordered" evidence="4">
    <location>
        <begin position="15"/>
        <end position="44"/>
    </location>
</feature>
<feature type="compositionally biased region" description="Basic and acidic residues" evidence="4">
    <location>
        <begin position="374"/>
        <end position="385"/>
    </location>
</feature>
<organism evidence="5 6">
    <name type="scientific">Nannochloropsis salina CCMP1776</name>
    <dbReference type="NCBI Taxonomy" id="1027361"/>
    <lineage>
        <taxon>Eukaryota</taxon>
        <taxon>Sar</taxon>
        <taxon>Stramenopiles</taxon>
        <taxon>Ochrophyta</taxon>
        <taxon>Eustigmatophyceae</taxon>
        <taxon>Eustigmatales</taxon>
        <taxon>Monodopsidaceae</taxon>
        <taxon>Microchloropsis</taxon>
        <taxon>Microchloropsis salina</taxon>
    </lineage>
</organism>
<dbReference type="PROSITE" id="PS50297">
    <property type="entry name" value="ANK_REP_REGION"/>
    <property type="match status" value="2"/>
</dbReference>
<evidence type="ECO:0000256" key="4">
    <source>
        <dbReference type="SAM" id="MobiDB-lite"/>
    </source>
</evidence>
<feature type="region of interest" description="Disordered" evidence="4">
    <location>
        <begin position="368"/>
        <end position="393"/>
    </location>
</feature>
<dbReference type="Proteomes" id="UP000355283">
    <property type="component" value="Unassembled WGS sequence"/>
</dbReference>
<dbReference type="EMBL" id="SDOX01000089">
    <property type="protein sequence ID" value="TFJ82899.1"/>
    <property type="molecule type" value="Genomic_DNA"/>
</dbReference>
<evidence type="ECO:0000313" key="6">
    <source>
        <dbReference type="Proteomes" id="UP000355283"/>
    </source>
</evidence>
<feature type="compositionally biased region" description="Low complexity" evidence="4">
    <location>
        <begin position="25"/>
        <end position="35"/>
    </location>
</feature>
<dbReference type="SUPFAM" id="SSF48403">
    <property type="entry name" value="Ankyrin repeat"/>
    <property type="match status" value="1"/>
</dbReference>
<dbReference type="Gene3D" id="1.25.40.20">
    <property type="entry name" value="Ankyrin repeat-containing domain"/>
    <property type="match status" value="2"/>
</dbReference>
<dbReference type="InterPro" id="IPR002110">
    <property type="entry name" value="Ankyrin_rpt"/>
</dbReference>
<reference evidence="5 6" key="1">
    <citation type="submission" date="2019-01" db="EMBL/GenBank/DDBJ databases">
        <title>Nuclear Genome Assembly of the Microalgal Biofuel strain Nannochloropsis salina CCMP1776.</title>
        <authorList>
            <person name="Hovde B."/>
        </authorList>
    </citation>
    <scope>NUCLEOTIDE SEQUENCE [LARGE SCALE GENOMIC DNA]</scope>
    <source>
        <strain evidence="5 6">CCMP1776</strain>
    </source>
</reference>
<proteinExistence type="predicted"/>
<dbReference type="AlphaFoldDB" id="A0A4D9D2S0"/>
<dbReference type="PANTHER" id="PTHR24173">
    <property type="entry name" value="ANKYRIN REPEAT CONTAINING"/>
    <property type="match status" value="1"/>
</dbReference>
<feature type="compositionally biased region" description="Basic and acidic residues" evidence="4">
    <location>
        <begin position="409"/>
        <end position="423"/>
    </location>
</feature>
<feature type="compositionally biased region" description="Pro residues" evidence="4">
    <location>
        <begin position="442"/>
        <end position="459"/>
    </location>
</feature>
<protein>
    <submittedName>
        <fullName evidence="5">Uncharacterized protein</fullName>
    </submittedName>
</protein>
<feature type="region of interest" description="Disordered" evidence="4">
    <location>
        <begin position="407"/>
        <end position="462"/>
    </location>
</feature>
<dbReference type="SMART" id="SM00248">
    <property type="entry name" value="ANK"/>
    <property type="match status" value="4"/>
</dbReference>
<dbReference type="Pfam" id="PF00023">
    <property type="entry name" value="Ank"/>
    <property type="match status" value="1"/>
</dbReference>
<accession>A0A4D9D2S0</accession>
<evidence type="ECO:0000256" key="2">
    <source>
        <dbReference type="ARBA" id="ARBA00023043"/>
    </source>
</evidence>
<feature type="repeat" description="ANK" evidence="3">
    <location>
        <begin position="131"/>
        <end position="163"/>
    </location>
</feature>
<dbReference type="PROSITE" id="PS50088">
    <property type="entry name" value="ANK_REPEAT"/>
    <property type="match status" value="3"/>
</dbReference>
<name>A0A4D9D2S0_9STRA</name>
<evidence type="ECO:0000256" key="3">
    <source>
        <dbReference type="PROSITE-ProRule" id="PRU00023"/>
    </source>
</evidence>
<dbReference type="OrthoDB" id="158567at2759"/>
<keyword evidence="2 3" id="KW-0040">ANK repeat</keyword>
<gene>
    <name evidence="5" type="ORF">NSK_005792</name>
</gene>
<dbReference type="InterPro" id="IPR036770">
    <property type="entry name" value="Ankyrin_rpt-contain_sf"/>
</dbReference>
<sequence>MANFISDVRRYPASFPSQGPPVSLSSDGPAPTSSGAPPPPFRHHTVHRTGMNEYAQAMEDRAALAEQMIEASKEGHVSMADGLLRQDPSLAFCRDSVGQSPLMWAAYKGHAELASLLIKAGAPLDDHDCQSSRSALYMACEFGNWAVAALLLQHGADPSFRRQLYGRTCLQIAAYNNHAHVVQGVLRFAAFSSQGPGHCRVDINAVDNHGSTALHLAIRDDHLHPPFQATSAVLDISETVRILLQWGADPLLPDHTGGLPLAAAQRLGHMRCIALLANWERAALVHKARWCLREARLLEVEARAESAMLGPKEDGRRRRLWREAQQEGLASRAVTLFVQRRLYQPCLWAMPSIPVPSPSAWGPPVNGAWAQGGREGRREGGREGGKGGGGRPTKYLGIFGLPWGMSPDPSREWMRSGASRDDGIPSTGPPARPSVLPVLDRPCPPSAPPSVPPSVPPSPSHSFVWKRQREEGVSGAGACGREAQRGLEKDAMEVCGEGEEAARDLREKLVAYVVHEMSYDTLMMLRETFG</sequence>